<dbReference type="Pfam" id="PF01558">
    <property type="entry name" value="POR"/>
    <property type="match status" value="1"/>
</dbReference>
<dbReference type="GO" id="GO:0016903">
    <property type="term" value="F:oxidoreductase activity, acting on the aldehyde or oxo group of donors"/>
    <property type="evidence" value="ECO:0007669"/>
    <property type="project" value="InterPro"/>
</dbReference>
<dbReference type="OrthoDB" id="9803617at2"/>
<dbReference type="AlphaFoldDB" id="A0A8G2BKX1"/>
<dbReference type="CDD" id="cd07034">
    <property type="entry name" value="TPP_PYR_PFOR_IOR-alpha_like"/>
    <property type="match status" value="1"/>
</dbReference>
<dbReference type="InterPro" id="IPR046667">
    <property type="entry name" value="DUF6537"/>
</dbReference>
<dbReference type="InterPro" id="IPR019752">
    <property type="entry name" value="Pyrv/ketoisovalerate_OxRed_cat"/>
</dbReference>
<dbReference type="PANTHER" id="PTHR48084">
    <property type="entry name" value="2-OXOGLUTARATE OXIDOREDUCTASE SUBUNIT KORB-RELATED"/>
    <property type="match status" value="1"/>
</dbReference>
<dbReference type="InterPro" id="IPR002869">
    <property type="entry name" value="Pyrv_flavodox_OxRed_cen"/>
</dbReference>
<gene>
    <name evidence="4" type="ORF">SAMN05660686_03972</name>
</gene>
<reference evidence="4 5" key="1">
    <citation type="submission" date="2016-10" db="EMBL/GenBank/DDBJ databases">
        <authorList>
            <person name="Varghese N."/>
            <person name="Submissions S."/>
        </authorList>
    </citation>
    <scope>NUCLEOTIDE SEQUENCE [LARGE SCALE GENOMIC DNA]</scope>
    <source>
        <strain evidence="4 5">DSM 18839</strain>
    </source>
</reference>
<evidence type="ECO:0000259" key="3">
    <source>
        <dbReference type="PROSITE" id="PS51379"/>
    </source>
</evidence>
<keyword evidence="2" id="KW-0175">Coiled coil</keyword>
<dbReference type="EMBL" id="FNBW01000014">
    <property type="protein sequence ID" value="SDG30801.1"/>
    <property type="molecule type" value="Genomic_DNA"/>
</dbReference>
<keyword evidence="5" id="KW-1185">Reference proteome</keyword>
<organism evidence="4 5">
    <name type="scientific">Thalassobaculum litoreum DSM 18839</name>
    <dbReference type="NCBI Taxonomy" id="1123362"/>
    <lineage>
        <taxon>Bacteria</taxon>
        <taxon>Pseudomonadati</taxon>
        <taxon>Pseudomonadota</taxon>
        <taxon>Alphaproteobacteria</taxon>
        <taxon>Rhodospirillales</taxon>
        <taxon>Thalassobaculaceae</taxon>
        <taxon>Thalassobaculum</taxon>
    </lineage>
</organism>
<dbReference type="NCBIfam" id="NF009588">
    <property type="entry name" value="PRK13029.1"/>
    <property type="match status" value="1"/>
</dbReference>
<keyword evidence="4" id="KW-0670">Pyruvate</keyword>
<comment type="caution">
    <text evidence="4">The sequence shown here is derived from an EMBL/GenBank/DDBJ whole genome shotgun (WGS) entry which is preliminary data.</text>
</comment>
<dbReference type="InterPro" id="IPR029061">
    <property type="entry name" value="THDP-binding"/>
</dbReference>
<dbReference type="InterPro" id="IPR017896">
    <property type="entry name" value="4Fe4S_Fe-S-bd"/>
</dbReference>
<dbReference type="Gene3D" id="3.40.50.970">
    <property type="match status" value="1"/>
</dbReference>
<evidence type="ECO:0000256" key="1">
    <source>
        <dbReference type="ARBA" id="ARBA00023002"/>
    </source>
</evidence>
<keyword evidence="1" id="KW-0560">Oxidoreductase</keyword>
<dbReference type="Proteomes" id="UP000198615">
    <property type="component" value="Unassembled WGS sequence"/>
</dbReference>
<accession>A0A8G2BKX1</accession>
<name>A0A8G2BKX1_9PROT</name>
<sequence length="1175" mass="128185">MDRSSTAQSSTAQSASALATVSLDDKYTLDRGRIFLTGVQALVRLPMIQRRIDQAAGHDTATYISGYRGSPLGTYDQQLWRAGKLLKEHRIHFTPGVNEELAATSVWGSQQPGLFQGATADGVVGLWYGKGPGVDRSGDVFKHGNFAGSSKLGGVLLFAGDDHTAKSSTVPHQSEYAFVDANVPVLNPAGVQDTLDFGLLGIALSRFSGCWIGFKTTAEIMDSTASVTADPESVNITIPEFDMPPGGLNIRWPDDWTSQEQRLQDFKLPAVRAFTQANAFDTVVWDTDKPRLVIVTTGKSYLDVRQALDDLGIDAEMARDIGLRLYKVGMSWPLEPSGAIAATADAEKVLVIEEKRSLIEWQLKEILYDQPHARQPKVEGKKTIDGKPLFRVNGELFANEIALAIADRVLEIADLERIKARRALVEQRMKSEQAKPSDFARTPYFCSGCPHNTSTKVPDGSRAMAGIGCHFLASWMPRSTETFTQMGGEGVPWVGMAPFTETKHIFANLGDGTFNHSGSLAIRQAVAAKATMTYKILFNDAVAMTGGQPSDSQLTPWIIARMVAAEGVARVDVVTDDPDKYPSDSIWPEGTKVHHRDDLDSLQRDLRETPGVTVIIYDQTCAAEKRRRRKRGLMEDPNKRIFINEQVCEGCGDCGVQSNCVSIQPVETEFGRKRKIDQSTCNKDYSCVKGFCPSFVNVIGGKVRKSTGQAGKSDTPPPVFEALPEPALPGLDEPYGILVTGIGGTGVVTIGALIGMAAHLEGKGTSILDMTGLAQKGGAVISHVKVASSPDAVHAPRVATGSADLMLACDIATAVSKDGLKAMSRERTRAVVNTQETMTGAFTQNPDLHFPAEAMKTQIREVAGDNSAEFVDANRIATKLLGDSIASNLFMLGYAYQQGLVPLSAAAIERAIELNAVAVDFNKQAFLWGRRTAHDREAVERIVAPKTEAPARTAPETLAEMVERRFNILTEYQDAAYAGRYKALVDKVEAAEKKAVPGSDAMAKAVARYAYKLMAIKDEYEVARLYTDGTFRKQLHDTFEGDFKLEFNLAPPLFAKRDPETGKLQKSVYGPWMLSAFGMLAKFKGLRGGAFDVFGKTEERKMERRLREEYIARMERLADGLSPQTHPVAVDLALVPEQIRGYGHVKEAHVERAEAKVKALEEQLRNPDAARKAAE</sequence>
<dbReference type="NCBIfam" id="NF009589">
    <property type="entry name" value="PRK13030.1"/>
    <property type="match status" value="1"/>
</dbReference>
<dbReference type="Gene3D" id="3.40.920.10">
    <property type="entry name" value="Pyruvate-ferredoxin oxidoreductase, PFOR, domain III"/>
    <property type="match status" value="1"/>
</dbReference>
<evidence type="ECO:0000256" key="2">
    <source>
        <dbReference type="SAM" id="Coils"/>
    </source>
</evidence>
<protein>
    <submittedName>
        <fullName evidence="4">Indolepyruvate ferredoxin oxidoreductase</fullName>
    </submittedName>
</protein>
<dbReference type="CDD" id="cd02008">
    <property type="entry name" value="TPP_IOR_alpha"/>
    <property type="match status" value="1"/>
</dbReference>
<dbReference type="InterPro" id="IPR051457">
    <property type="entry name" value="2-oxoacid:Fd_oxidoreductase"/>
</dbReference>
<evidence type="ECO:0000313" key="5">
    <source>
        <dbReference type="Proteomes" id="UP000198615"/>
    </source>
</evidence>
<dbReference type="PANTHER" id="PTHR48084:SF3">
    <property type="entry name" value="SUBUNIT OF PYRUVATE:FLAVODOXIN OXIDOREDUCTASE"/>
    <property type="match status" value="1"/>
</dbReference>
<evidence type="ECO:0000313" key="4">
    <source>
        <dbReference type="EMBL" id="SDG30801.1"/>
    </source>
</evidence>
<feature type="coiled-coil region" evidence="2">
    <location>
        <begin position="1143"/>
        <end position="1170"/>
    </location>
</feature>
<dbReference type="SUPFAM" id="SSF52518">
    <property type="entry name" value="Thiamin diphosphate-binding fold (THDP-binding)"/>
    <property type="match status" value="2"/>
</dbReference>
<dbReference type="SUPFAM" id="SSF53323">
    <property type="entry name" value="Pyruvate-ferredoxin oxidoreductase, PFOR, domain III"/>
    <property type="match status" value="1"/>
</dbReference>
<dbReference type="InterPro" id="IPR002880">
    <property type="entry name" value="Pyrv_Fd/Flavodoxin_OxRdtase_N"/>
</dbReference>
<dbReference type="Pfam" id="PF20169">
    <property type="entry name" value="DUF6537"/>
    <property type="match status" value="1"/>
</dbReference>
<proteinExistence type="predicted"/>
<dbReference type="PROSITE" id="PS51379">
    <property type="entry name" value="4FE4S_FER_2"/>
    <property type="match status" value="1"/>
</dbReference>
<feature type="domain" description="4Fe-4S ferredoxin-type" evidence="3">
    <location>
        <begin position="639"/>
        <end position="671"/>
    </location>
</feature>
<dbReference type="RefSeq" id="WP_093153101.1">
    <property type="nucleotide sequence ID" value="NZ_FNBW01000014.1"/>
</dbReference>